<dbReference type="AlphaFoldDB" id="A0A5D8YL54"/>
<proteinExistence type="predicted"/>
<keyword evidence="3" id="KW-1185">Reference proteome</keyword>
<feature type="non-terminal residue" evidence="2">
    <location>
        <position position="114"/>
    </location>
</feature>
<feature type="region of interest" description="Disordered" evidence="1">
    <location>
        <begin position="41"/>
        <end position="114"/>
    </location>
</feature>
<evidence type="ECO:0000313" key="3">
    <source>
        <dbReference type="Proteomes" id="UP000323164"/>
    </source>
</evidence>
<name>A0A5D8YL54_9GAMM</name>
<sequence>MFKPCPKCGFLVALIAGREASQRCPRCGSALLSESDLLEIAEAPASQPAPTRESPRVATAPPPNEAPDVAAEQATPESGAPVADTVADAHAGDADVAAPHTGVADAAPAPREGP</sequence>
<gene>
    <name evidence="2" type="ORF">FW784_12910</name>
</gene>
<dbReference type="Proteomes" id="UP000323164">
    <property type="component" value="Unassembled WGS sequence"/>
</dbReference>
<organism evidence="2 3">
    <name type="scientific">Cognatilysobacter lacus</name>
    <dbReference type="NCBI Taxonomy" id="1643323"/>
    <lineage>
        <taxon>Bacteria</taxon>
        <taxon>Pseudomonadati</taxon>
        <taxon>Pseudomonadota</taxon>
        <taxon>Gammaproteobacteria</taxon>
        <taxon>Lysobacterales</taxon>
        <taxon>Lysobacteraceae</taxon>
        <taxon>Cognatilysobacter</taxon>
    </lineage>
</organism>
<evidence type="ECO:0000256" key="1">
    <source>
        <dbReference type="SAM" id="MobiDB-lite"/>
    </source>
</evidence>
<comment type="caution">
    <text evidence="2">The sequence shown here is derived from an EMBL/GenBank/DDBJ whole genome shotgun (WGS) entry which is preliminary data.</text>
</comment>
<protein>
    <submittedName>
        <fullName evidence="2">Uncharacterized protein</fullName>
    </submittedName>
</protein>
<reference evidence="2 3" key="1">
    <citation type="submission" date="2019-08" db="EMBL/GenBank/DDBJ databases">
        <title>Draft genome sequence of Lysobacter sp. UKS-15.</title>
        <authorList>
            <person name="Im W.-T."/>
        </authorList>
    </citation>
    <scope>NUCLEOTIDE SEQUENCE [LARGE SCALE GENOMIC DNA]</scope>
    <source>
        <strain evidence="2 3">UKS-15</strain>
    </source>
</reference>
<accession>A0A5D8YL54</accession>
<evidence type="ECO:0000313" key="2">
    <source>
        <dbReference type="EMBL" id="TZF83505.1"/>
    </source>
</evidence>
<dbReference type="EMBL" id="VTRV01000196">
    <property type="protein sequence ID" value="TZF83505.1"/>
    <property type="molecule type" value="Genomic_DNA"/>
</dbReference>
<feature type="compositionally biased region" description="Low complexity" evidence="1">
    <location>
        <begin position="82"/>
        <end position="98"/>
    </location>
</feature>